<proteinExistence type="predicted"/>
<evidence type="ECO:0000313" key="4">
    <source>
        <dbReference type="Proteomes" id="UP001295740"/>
    </source>
</evidence>
<dbReference type="InterPro" id="IPR015889">
    <property type="entry name" value="Intradiol_dOase_core"/>
</dbReference>
<dbReference type="PANTHER" id="PTHR34315:SF1">
    <property type="entry name" value="INTRADIOL RING-CLEAVAGE DIOXYGENASES DOMAIN-CONTAINING PROTEIN-RELATED"/>
    <property type="match status" value="1"/>
</dbReference>
<dbReference type="GO" id="GO:0016702">
    <property type="term" value="F:oxidoreductase activity, acting on single donors with incorporation of molecular oxygen, incorporation of two atoms of oxygen"/>
    <property type="evidence" value="ECO:0007669"/>
    <property type="project" value="InterPro"/>
</dbReference>
<evidence type="ECO:0000256" key="1">
    <source>
        <dbReference type="SAM" id="SignalP"/>
    </source>
</evidence>
<accession>A0AAI8YJR8</accession>
<evidence type="ECO:0000259" key="2">
    <source>
        <dbReference type="Pfam" id="PF00775"/>
    </source>
</evidence>
<dbReference type="Pfam" id="PF00775">
    <property type="entry name" value="Dioxygenase_C"/>
    <property type="match status" value="1"/>
</dbReference>
<dbReference type="InterPro" id="IPR000627">
    <property type="entry name" value="Intradiol_dOase_C"/>
</dbReference>
<gene>
    <name evidence="3" type="ORF">KHLLAP_LOCUS7909</name>
</gene>
<feature type="domain" description="Intradiol ring-cleavage dioxygenases" evidence="2">
    <location>
        <begin position="107"/>
        <end position="196"/>
    </location>
</feature>
<feature type="signal peptide" evidence="1">
    <location>
        <begin position="1"/>
        <end position="19"/>
    </location>
</feature>
<dbReference type="SUPFAM" id="SSF49482">
    <property type="entry name" value="Aromatic compound dioxygenase"/>
    <property type="match status" value="1"/>
</dbReference>
<reference evidence="3" key="1">
    <citation type="submission" date="2023-10" db="EMBL/GenBank/DDBJ databases">
        <authorList>
            <person name="Hackl T."/>
        </authorList>
    </citation>
    <scope>NUCLEOTIDE SEQUENCE</scope>
</reference>
<keyword evidence="1" id="KW-0732">Signal</keyword>
<dbReference type="CDD" id="cd03457">
    <property type="entry name" value="intradiol_dioxygenase_like"/>
    <property type="match status" value="1"/>
</dbReference>
<organism evidence="3 4">
    <name type="scientific">Anthostomella pinea</name>
    <dbReference type="NCBI Taxonomy" id="933095"/>
    <lineage>
        <taxon>Eukaryota</taxon>
        <taxon>Fungi</taxon>
        <taxon>Dikarya</taxon>
        <taxon>Ascomycota</taxon>
        <taxon>Pezizomycotina</taxon>
        <taxon>Sordariomycetes</taxon>
        <taxon>Xylariomycetidae</taxon>
        <taxon>Xylariales</taxon>
        <taxon>Xylariaceae</taxon>
        <taxon>Anthostomella</taxon>
    </lineage>
</organism>
<dbReference type="Gene3D" id="2.60.130.10">
    <property type="entry name" value="Aromatic compound dioxygenase"/>
    <property type="match status" value="1"/>
</dbReference>
<dbReference type="AlphaFoldDB" id="A0AAI8YJR8"/>
<dbReference type="PANTHER" id="PTHR34315">
    <property type="match status" value="1"/>
</dbReference>
<evidence type="ECO:0000313" key="3">
    <source>
        <dbReference type="EMBL" id="CAJ2507441.1"/>
    </source>
</evidence>
<keyword evidence="4" id="KW-1185">Reference proteome</keyword>
<feature type="chain" id="PRO_5042581918" evidence="1">
    <location>
        <begin position="20"/>
        <end position="302"/>
    </location>
</feature>
<dbReference type="Proteomes" id="UP001295740">
    <property type="component" value="Unassembled WGS sequence"/>
</dbReference>
<dbReference type="EMBL" id="CAUWAG010000010">
    <property type="protein sequence ID" value="CAJ2507441.1"/>
    <property type="molecule type" value="Genomic_DNA"/>
</dbReference>
<name>A0AAI8YJR8_9PEZI</name>
<dbReference type="GO" id="GO:0008199">
    <property type="term" value="F:ferric iron binding"/>
    <property type="evidence" value="ECO:0007669"/>
    <property type="project" value="InterPro"/>
</dbReference>
<sequence>MQLSALLVAGLCAVPSVLGHGEPNTAAAIAHRDAHIKRSVQSLGSCANKLVGRGVSIERQAKTSAFVNRYLARRGLEGGFEAAPSLAKKQSTCVLSPEQEEGPFYLDGELIREDITEDEAGVDLLLDVTVIDVNTCEPLSGVMLDFWSCNSTGTYSGYAQEQTTGLTWLRGLQVSDDDGVVQVTTKFPGWYGGRAQHIHIKAHVDYTIDDETETITGGTVPHTGQIFFDQDLLTTVNAVAPYTSDTNPFTLNADDRVVTQQANSTDGYDAFVDITLTGTDVTDGLLGRLTIAIDSSATPGPA</sequence>
<protein>
    <submittedName>
        <fullName evidence="3">Uu.00g086270.m01.CDS01</fullName>
    </submittedName>
</protein>
<comment type="caution">
    <text evidence="3">The sequence shown here is derived from an EMBL/GenBank/DDBJ whole genome shotgun (WGS) entry which is preliminary data.</text>
</comment>